<proteinExistence type="predicted"/>
<evidence type="ECO:0000259" key="1">
    <source>
        <dbReference type="Pfam" id="PF20434"/>
    </source>
</evidence>
<reference evidence="2 3" key="1">
    <citation type="submission" date="2019-03" db="EMBL/GenBank/DDBJ databases">
        <title>Genomic Encyclopedia of Type Strains, Phase IV (KMG-IV): sequencing the most valuable type-strain genomes for metagenomic binning, comparative biology and taxonomic classification.</title>
        <authorList>
            <person name="Goeker M."/>
        </authorList>
    </citation>
    <scope>NUCLEOTIDE SEQUENCE [LARGE SCALE GENOMIC DNA]</scope>
    <source>
        <strain evidence="2 3">DSM 2781</strain>
    </source>
</reference>
<gene>
    <name evidence="2" type="ORF">EV656_102286</name>
</gene>
<name>A0A4R2NXK6_RHOAD</name>
<dbReference type="EMBL" id="SLXL01000002">
    <property type="protein sequence ID" value="TCP26321.1"/>
    <property type="molecule type" value="Genomic_DNA"/>
</dbReference>
<dbReference type="Proteomes" id="UP000295733">
    <property type="component" value="Unassembled WGS sequence"/>
</dbReference>
<evidence type="ECO:0000313" key="3">
    <source>
        <dbReference type="Proteomes" id="UP000295733"/>
    </source>
</evidence>
<dbReference type="InterPro" id="IPR029058">
    <property type="entry name" value="AB_hydrolase_fold"/>
</dbReference>
<dbReference type="OrthoDB" id="9806180at2"/>
<dbReference type="AlphaFoldDB" id="A0A4R2NXK6"/>
<keyword evidence="3" id="KW-1185">Reference proteome</keyword>
<feature type="domain" description="BD-FAE-like" evidence="1">
    <location>
        <begin position="32"/>
        <end position="90"/>
    </location>
</feature>
<comment type="caution">
    <text evidence="2">The sequence shown here is derived from an EMBL/GenBank/DDBJ whole genome shotgun (WGS) entry which is preliminary data.</text>
</comment>
<protein>
    <submittedName>
        <fullName evidence="2">Acetyl esterase/lipase</fullName>
    </submittedName>
</protein>
<dbReference type="InterPro" id="IPR049492">
    <property type="entry name" value="BD-FAE-like_dom"/>
</dbReference>
<dbReference type="RefSeq" id="WP_132600165.1">
    <property type="nucleotide sequence ID" value="NZ_NRRP01000025.1"/>
</dbReference>
<evidence type="ECO:0000313" key="2">
    <source>
        <dbReference type="EMBL" id="TCP26321.1"/>
    </source>
</evidence>
<accession>A0A4R2NXK6</accession>
<organism evidence="2 3">
    <name type="scientific">Rhodovulum adriaticum</name>
    <name type="common">Rhodopseudomonas adriatica</name>
    <dbReference type="NCBI Taxonomy" id="35804"/>
    <lineage>
        <taxon>Bacteria</taxon>
        <taxon>Pseudomonadati</taxon>
        <taxon>Pseudomonadota</taxon>
        <taxon>Alphaproteobacteria</taxon>
        <taxon>Rhodobacterales</taxon>
        <taxon>Paracoccaceae</taxon>
        <taxon>Rhodovulum</taxon>
    </lineage>
</organism>
<sequence>MAVRSPPDHYIRHDDLEYGRAICRGAEVALTLDLSLPKAVAGPVPLVMWMHPGGFHGGDKGWAGHRTDARWLTKAGYAYAVINYRLRAVADDLSPPVARRMGALQRHRDPAFRKNLSGAAALAALEDALTALNWLAGQRERFNLSDWVALGGNSAGAITAFNVVHLAGFFGLPRPAIRALVSISGGFAYPGLYAPALVPVHALHSPADPRVDIAAIRQVARIGGAAVELIESEAQQHGRVRLSPDEPARDAYRRIIGFLDRVRAKDP</sequence>
<dbReference type="SUPFAM" id="SSF53474">
    <property type="entry name" value="alpha/beta-Hydrolases"/>
    <property type="match status" value="1"/>
</dbReference>
<dbReference type="Pfam" id="PF20434">
    <property type="entry name" value="BD-FAE"/>
    <property type="match status" value="1"/>
</dbReference>
<dbReference type="Gene3D" id="3.40.50.1820">
    <property type="entry name" value="alpha/beta hydrolase"/>
    <property type="match status" value="1"/>
</dbReference>